<dbReference type="AlphaFoldDB" id="A0A1Y2GBR2"/>
<dbReference type="SUPFAM" id="SSF52047">
    <property type="entry name" value="RNI-like"/>
    <property type="match status" value="1"/>
</dbReference>
<dbReference type="InterPro" id="IPR036047">
    <property type="entry name" value="F-box-like_dom_sf"/>
</dbReference>
<organism evidence="2 3">
    <name type="scientific">Lobosporangium transversale</name>
    <dbReference type="NCBI Taxonomy" id="64571"/>
    <lineage>
        <taxon>Eukaryota</taxon>
        <taxon>Fungi</taxon>
        <taxon>Fungi incertae sedis</taxon>
        <taxon>Mucoromycota</taxon>
        <taxon>Mortierellomycotina</taxon>
        <taxon>Mortierellomycetes</taxon>
        <taxon>Mortierellales</taxon>
        <taxon>Mortierellaceae</taxon>
        <taxon>Lobosporangium</taxon>
    </lineage>
</organism>
<dbReference type="EMBL" id="MCFF01000050">
    <property type="protein sequence ID" value="ORZ05489.1"/>
    <property type="molecule type" value="Genomic_DNA"/>
</dbReference>
<dbReference type="InParanoid" id="A0A1Y2GBR2"/>
<evidence type="ECO:0008006" key="4">
    <source>
        <dbReference type="Google" id="ProtNLM"/>
    </source>
</evidence>
<accession>A0A1Y2GBR2</accession>
<comment type="caution">
    <text evidence="2">The sequence shown here is derived from an EMBL/GenBank/DDBJ whole genome shotgun (WGS) entry which is preliminary data.</text>
</comment>
<reference evidence="2 3" key="1">
    <citation type="submission" date="2016-07" db="EMBL/GenBank/DDBJ databases">
        <title>Pervasive Adenine N6-methylation of Active Genes in Fungi.</title>
        <authorList>
            <consortium name="DOE Joint Genome Institute"/>
            <person name="Mondo S.J."/>
            <person name="Dannebaum R.O."/>
            <person name="Kuo R.C."/>
            <person name="Labutti K."/>
            <person name="Haridas S."/>
            <person name="Kuo A."/>
            <person name="Salamov A."/>
            <person name="Ahrendt S.R."/>
            <person name="Lipzen A."/>
            <person name="Sullivan W."/>
            <person name="Andreopoulos W.B."/>
            <person name="Clum A."/>
            <person name="Lindquist E."/>
            <person name="Daum C."/>
            <person name="Ramamoorthy G.K."/>
            <person name="Gryganskyi A."/>
            <person name="Culley D."/>
            <person name="Magnuson J.K."/>
            <person name="James T.Y."/>
            <person name="O'Malley M.A."/>
            <person name="Stajich J.E."/>
            <person name="Spatafora J.W."/>
            <person name="Visel A."/>
            <person name="Grigoriev I.V."/>
        </authorList>
    </citation>
    <scope>NUCLEOTIDE SEQUENCE [LARGE SCALE GENOMIC DNA]</scope>
    <source>
        <strain evidence="2 3">NRRL 3116</strain>
    </source>
</reference>
<sequence>MQVVSATTTITSTPVDLRADIRTLIHQALDLRSMIACSQVSKAWSTEFTPRIWNTIDLDNQPRFSELPSNIIAKNGQYIRIVRTIRKRSEFELFRDPSIQNIEQLVIRIKPKRNCQRQAFQLIQRNLRSLFRLDIRMGQSVTSHPDFALEDIFVSPDPDCMPKLTELRIQYLSMTRKALSTLLSRCPNLTDIDIRSCTFHGDGVGREELYQHKGVTYLFASYQRVFSPDPGSSSDSDNAVVPLLAHFPNLQYWDLWMPDIRLEDSAAESIKNTLKKYNSSVKELSTMQAAGSMVHDLLAKAFKSIEFICLSYEKLSASGILGLLLHKSTLTIVRANNPDIRDWSYYADQVIPVRDTFADAWMIHLIFSRCALLTFVDLPGHEMDMDMIDSFPWACNDLVQLRIRIKGLDTKELIMATIRKWSRGAYTRRRQRRNEEQRQATSKKIDAKPTKDSDGAAEVFETVQVFLTDGDNGKDKDNNIVNGFNNETEAVNPIVDRVATHLLKFEKLNKVWLGYKIWEL</sequence>
<keyword evidence="3" id="KW-1185">Reference proteome</keyword>
<dbReference type="OrthoDB" id="2437965at2759"/>
<dbReference type="RefSeq" id="XP_021877063.1">
    <property type="nucleotide sequence ID" value="XM_022019782.1"/>
</dbReference>
<name>A0A1Y2GBR2_9FUNG</name>
<proteinExistence type="predicted"/>
<gene>
    <name evidence="2" type="ORF">BCR41DRAFT_185022</name>
</gene>
<feature type="region of interest" description="Disordered" evidence="1">
    <location>
        <begin position="426"/>
        <end position="453"/>
    </location>
</feature>
<dbReference type="Proteomes" id="UP000193648">
    <property type="component" value="Unassembled WGS sequence"/>
</dbReference>
<dbReference type="Gene3D" id="3.80.10.10">
    <property type="entry name" value="Ribonuclease Inhibitor"/>
    <property type="match status" value="1"/>
</dbReference>
<dbReference type="InterPro" id="IPR032675">
    <property type="entry name" value="LRR_dom_sf"/>
</dbReference>
<evidence type="ECO:0000313" key="2">
    <source>
        <dbReference type="EMBL" id="ORZ05489.1"/>
    </source>
</evidence>
<protein>
    <recommendedName>
        <fullName evidence="4">F-box domain-containing protein</fullName>
    </recommendedName>
</protein>
<evidence type="ECO:0000256" key="1">
    <source>
        <dbReference type="SAM" id="MobiDB-lite"/>
    </source>
</evidence>
<dbReference type="GeneID" id="33561627"/>
<feature type="compositionally biased region" description="Basic and acidic residues" evidence="1">
    <location>
        <begin position="433"/>
        <end position="453"/>
    </location>
</feature>
<dbReference type="SUPFAM" id="SSF81383">
    <property type="entry name" value="F-box domain"/>
    <property type="match status" value="1"/>
</dbReference>
<evidence type="ECO:0000313" key="3">
    <source>
        <dbReference type="Proteomes" id="UP000193648"/>
    </source>
</evidence>